<reference evidence="2 3" key="1">
    <citation type="submission" date="2019-08" db="EMBL/GenBank/DDBJ databases">
        <title>Whole genome of Aphis craccivora.</title>
        <authorList>
            <person name="Voronova N.V."/>
            <person name="Shulinski R.S."/>
            <person name="Bandarenka Y.V."/>
            <person name="Zhorov D.G."/>
            <person name="Warner D."/>
        </authorList>
    </citation>
    <scope>NUCLEOTIDE SEQUENCE [LARGE SCALE GENOMIC DNA]</scope>
    <source>
        <strain evidence="2">180601</strain>
        <tissue evidence="2">Whole Body</tissue>
    </source>
</reference>
<evidence type="ECO:0000313" key="2">
    <source>
        <dbReference type="EMBL" id="KAF0751236.1"/>
    </source>
</evidence>
<sequence>MLCVCFFFLCVYTRESVEIMLQFQTLGVVSNSKMNLVDAMGRSFFEFYNTPGKTKKK</sequence>
<keyword evidence="3" id="KW-1185">Reference proteome</keyword>
<dbReference type="AlphaFoldDB" id="A0A6G0Y922"/>
<accession>A0A6G0Y922</accession>
<feature type="signal peptide" evidence="1">
    <location>
        <begin position="1"/>
        <end position="16"/>
    </location>
</feature>
<dbReference type="Proteomes" id="UP000478052">
    <property type="component" value="Unassembled WGS sequence"/>
</dbReference>
<name>A0A6G0Y922_APHCR</name>
<gene>
    <name evidence="2" type="ORF">FWK35_00028655</name>
</gene>
<evidence type="ECO:0000256" key="1">
    <source>
        <dbReference type="SAM" id="SignalP"/>
    </source>
</evidence>
<evidence type="ECO:0000313" key="3">
    <source>
        <dbReference type="Proteomes" id="UP000478052"/>
    </source>
</evidence>
<comment type="caution">
    <text evidence="2">The sequence shown here is derived from an EMBL/GenBank/DDBJ whole genome shotgun (WGS) entry which is preliminary data.</text>
</comment>
<protein>
    <submittedName>
        <fullName evidence="2">Uncharacterized protein</fullName>
    </submittedName>
</protein>
<feature type="non-terminal residue" evidence="2">
    <location>
        <position position="57"/>
    </location>
</feature>
<keyword evidence="1" id="KW-0732">Signal</keyword>
<organism evidence="2 3">
    <name type="scientific">Aphis craccivora</name>
    <name type="common">Cowpea aphid</name>
    <dbReference type="NCBI Taxonomy" id="307492"/>
    <lineage>
        <taxon>Eukaryota</taxon>
        <taxon>Metazoa</taxon>
        <taxon>Ecdysozoa</taxon>
        <taxon>Arthropoda</taxon>
        <taxon>Hexapoda</taxon>
        <taxon>Insecta</taxon>
        <taxon>Pterygota</taxon>
        <taxon>Neoptera</taxon>
        <taxon>Paraneoptera</taxon>
        <taxon>Hemiptera</taxon>
        <taxon>Sternorrhyncha</taxon>
        <taxon>Aphidomorpha</taxon>
        <taxon>Aphidoidea</taxon>
        <taxon>Aphididae</taxon>
        <taxon>Aphidini</taxon>
        <taxon>Aphis</taxon>
        <taxon>Aphis</taxon>
    </lineage>
</organism>
<proteinExistence type="predicted"/>
<dbReference type="EMBL" id="VUJU01005435">
    <property type="protein sequence ID" value="KAF0751236.1"/>
    <property type="molecule type" value="Genomic_DNA"/>
</dbReference>
<feature type="chain" id="PRO_5026166402" evidence="1">
    <location>
        <begin position="17"/>
        <end position="57"/>
    </location>
</feature>